<dbReference type="Gene3D" id="3.30.1980.10">
    <property type="entry name" value="Hypothetical protein YunC"/>
    <property type="match status" value="1"/>
</dbReference>
<comment type="caution">
    <text evidence="1">The sequence shown here is derived from an EMBL/GenBank/DDBJ whole genome shotgun (WGS) entry which is preliminary data.</text>
</comment>
<dbReference type="SUPFAM" id="SSF102891">
    <property type="entry name" value="Hypothetical protein Ta1206"/>
    <property type="match status" value="1"/>
</dbReference>
<dbReference type="Pfam" id="PF08827">
    <property type="entry name" value="DUF1805"/>
    <property type="match status" value="1"/>
</dbReference>
<dbReference type="AlphaFoldDB" id="A0A133U6J0"/>
<organism evidence="1 2">
    <name type="scientific">candidate division MSBL1 archaeon SCGC-AAA259D14</name>
    <dbReference type="NCBI Taxonomy" id="1698261"/>
    <lineage>
        <taxon>Archaea</taxon>
        <taxon>Methanobacteriati</taxon>
        <taxon>Methanobacteriota</taxon>
        <taxon>candidate division MSBL1</taxon>
    </lineage>
</organism>
<dbReference type="InterPro" id="IPR036493">
    <property type="entry name" value="YunC_sf"/>
</dbReference>
<sequence length="106" mass="11266">MPKIVTETVEIETGYATGLSVQWADGQFVVIVSDNGLLACGAIDVEVMEEFDNVIAVAEGTPEQPLVVPEDLLNAEISRTTGKAEAMGIKPGMSGKEALEKMLKND</sequence>
<gene>
    <name evidence="1" type="ORF">AKJ62_02285</name>
</gene>
<reference evidence="1 2" key="1">
    <citation type="journal article" date="2016" name="Sci. Rep.">
        <title>Metabolic traits of an uncultured archaeal lineage -MSBL1- from brine pools of the Red Sea.</title>
        <authorList>
            <person name="Mwirichia R."/>
            <person name="Alam I."/>
            <person name="Rashid M."/>
            <person name="Vinu M."/>
            <person name="Ba-Alawi W."/>
            <person name="Anthony Kamau A."/>
            <person name="Kamanda Ngugi D."/>
            <person name="Goker M."/>
            <person name="Klenk H.P."/>
            <person name="Bajic V."/>
            <person name="Stingl U."/>
        </authorList>
    </citation>
    <scope>NUCLEOTIDE SEQUENCE [LARGE SCALE GENOMIC DNA]</scope>
    <source>
        <strain evidence="1">SCGC-AAA259D14</strain>
    </source>
</reference>
<accession>A0A133U6J0</accession>
<dbReference type="EMBL" id="LHXL01000022">
    <property type="protein sequence ID" value="KXA89810.1"/>
    <property type="molecule type" value="Genomic_DNA"/>
</dbReference>
<protein>
    <recommendedName>
        <fullName evidence="3">DUF1805 domain-containing protein</fullName>
    </recommendedName>
</protein>
<evidence type="ECO:0008006" key="3">
    <source>
        <dbReference type="Google" id="ProtNLM"/>
    </source>
</evidence>
<dbReference type="Proteomes" id="UP000070589">
    <property type="component" value="Unassembled WGS sequence"/>
</dbReference>
<proteinExistence type="predicted"/>
<evidence type="ECO:0000313" key="1">
    <source>
        <dbReference type="EMBL" id="KXA89810.1"/>
    </source>
</evidence>
<evidence type="ECO:0000313" key="2">
    <source>
        <dbReference type="Proteomes" id="UP000070589"/>
    </source>
</evidence>
<name>A0A133U6J0_9EURY</name>
<keyword evidence="2" id="KW-1185">Reference proteome</keyword>
<dbReference type="InterPro" id="IPR014931">
    <property type="entry name" value="DUF1805"/>
</dbReference>